<evidence type="ECO:0000313" key="8">
    <source>
        <dbReference type="Proteomes" id="UP000438120"/>
    </source>
</evidence>
<dbReference type="PANTHER" id="PTHR37693">
    <property type="entry name" value="PHOSPHATIDYLGLYCEROL LYSYLTRANSFERASE"/>
    <property type="match status" value="1"/>
</dbReference>
<reference evidence="7 8" key="1">
    <citation type="submission" date="2019-08" db="EMBL/GenBank/DDBJ databases">
        <title>In-depth cultivation of the pig gut microbiome towards novel bacterial diversity and tailored functional studies.</title>
        <authorList>
            <person name="Wylensek D."/>
            <person name="Hitch T.C.A."/>
            <person name="Clavel T."/>
        </authorList>
    </citation>
    <scope>NUCLEOTIDE SEQUENCE [LARGE SCALE GENOMIC DNA]</scope>
    <source>
        <strain evidence="7 8">Bifido-178-WT-2B</strain>
    </source>
</reference>
<comment type="caution">
    <text evidence="7">The sequence shown here is derived from an EMBL/GenBank/DDBJ whole genome shotgun (WGS) entry which is preliminary data.</text>
</comment>
<feature type="transmembrane region" description="Helical" evidence="6">
    <location>
        <begin position="44"/>
        <end position="66"/>
    </location>
</feature>
<evidence type="ECO:0000256" key="1">
    <source>
        <dbReference type="ARBA" id="ARBA00004651"/>
    </source>
</evidence>
<keyword evidence="5 6" id="KW-0472">Membrane</keyword>
<feature type="transmembrane region" description="Helical" evidence="6">
    <location>
        <begin position="125"/>
        <end position="148"/>
    </location>
</feature>
<keyword evidence="6" id="KW-0808">Transferase</keyword>
<comment type="catalytic activity">
    <reaction evidence="6">
        <text>L-lysyl-tRNA(Lys) + a 1,2-diacyl-sn-glycero-3-phospho-(1'-sn-glycerol) = a 1,2-diacyl-sn-glycero-3-phospho-1'-(3'-O-L-lysyl)-sn-glycerol + tRNA(Lys)</text>
        <dbReference type="Rhea" id="RHEA:10668"/>
        <dbReference type="Rhea" id="RHEA-COMP:9696"/>
        <dbReference type="Rhea" id="RHEA-COMP:9697"/>
        <dbReference type="ChEBI" id="CHEBI:64716"/>
        <dbReference type="ChEBI" id="CHEBI:75792"/>
        <dbReference type="ChEBI" id="CHEBI:78442"/>
        <dbReference type="ChEBI" id="CHEBI:78529"/>
        <dbReference type="EC" id="2.3.2.3"/>
    </reaction>
</comment>
<keyword evidence="3 6" id="KW-0812">Transmembrane</keyword>
<dbReference type="PANTHER" id="PTHR37693:SF1">
    <property type="entry name" value="INTEGRAL MEMBRANE PROTEIN"/>
    <property type="match status" value="1"/>
</dbReference>
<name>A0A6A8MFR4_9LACO</name>
<feature type="transmembrane region" description="Helical" evidence="6">
    <location>
        <begin position="154"/>
        <end position="178"/>
    </location>
</feature>
<dbReference type="GO" id="GO:0005886">
    <property type="term" value="C:plasma membrane"/>
    <property type="evidence" value="ECO:0007669"/>
    <property type="project" value="UniProtKB-SubCell"/>
</dbReference>
<dbReference type="EMBL" id="VUMX01000026">
    <property type="protein sequence ID" value="MST87641.1"/>
    <property type="molecule type" value="Genomic_DNA"/>
</dbReference>
<comment type="function">
    <text evidence="6">Catalyzes the transfer of a lysyl group from L-lysyl-tRNA(Lys) to membrane-bound phosphatidylglycerol (PG), which produces lysylphosphatidylglycerol (LPG), a major component of the bacterial membrane with a positive net charge. LPG synthesis contributes to bacterial virulence as it is involved in the resistance mechanism against cationic antimicrobial peptides (CAMP) produces by the host's immune system (defensins, cathelicidins) and by the competing microorganisms.</text>
</comment>
<dbReference type="NCBIfam" id="TIGR00374">
    <property type="entry name" value="flippase-like domain"/>
    <property type="match status" value="1"/>
</dbReference>
<feature type="transmembrane region" description="Helical" evidence="6">
    <location>
        <begin position="259"/>
        <end position="283"/>
    </location>
</feature>
<sequence>MNKKEWWGVLVVLAVSALVLYLDLKNTPVATLLAAASKIVPWRLLLTFLAMFLSFVCEAGILRVLAEKPGAAKRSWWSYQRIPLIQALFNGITPMATGGQPSQLAAMVEMGMKGGRATSLLMMKFIIYQLVVLFAYLTSFIFGFRLVATKFAGLAVFILLGFLMHLSSIILLLVAMFAHDWCRKAVAWCMRLLRKFMKKATVDKLERGTLDQVEAFYRESQVLKQEKRKLAAATALTVVQLLLYYSIPYLTLWSLGLSASWANVTLMTIMIIMFMAVIPLPGASGGAEFSFQTLFASFIDQSGTLVLAMFIWRFATYFFGMLLGVIGWTFKPKKLQDAD</sequence>
<evidence type="ECO:0000256" key="6">
    <source>
        <dbReference type="RuleBase" id="RU363042"/>
    </source>
</evidence>
<dbReference type="GO" id="GO:0050071">
    <property type="term" value="F:phosphatidylglycerol lysyltransferase activity"/>
    <property type="evidence" value="ECO:0007669"/>
    <property type="project" value="UniProtKB-EC"/>
</dbReference>
<gene>
    <name evidence="6" type="primary">mprF</name>
    <name evidence="7" type="ORF">FYJ62_08425</name>
</gene>
<evidence type="ECO:0000256" key="2">
    <source>
        <dbReference type="ARBA" id="ARBA00022475"/>
    </source>
</evidence>
<keyword evidence="6" id="KW-0046">Antibiotic resistance</keyword>
<dbReference type="AlphaFoldDB" id="A0A6A8MFR4"/>
<feature type="transmembrane region" description="Helical" evidence="6">
    <location>
        <begin position="7"/>
        <end position="24"/>
    </location>
</feature>
<dbReference type="GO" id="GO:0046677">
    <property type="term" value="P:response to antibiotic"/>
    <property type="evidence" value="ECO:0007669"/>
    <property type="project" value="UniProtKB-KW"/>
</dbReference>
<comment type="similarity">
    <text evidence="6">Belongs to the LPG synthase family.</text>
</comment>
<dbReference type="InterPro" id="IPR022791">
    <property type="entry name" value="L-PG_synthase/AglD"/>
</dbReference>
<feature type="transmembrane region" description="Helical" evidence="6">
    <location>
        <begin position="230"/>
        <end position="247"/>
    </location>
</feature>
<proteinExistence type="inferred from homology"/>
<dbReference type="GO" id="GO:0006629">
    <property type="term" value="P:lipid metabolic process"/>
    <property type="evidence" value="ECO:0007669"/>
    <property type="project" value="UniProtKB-KW"/>
</dbReference>
<keyword evidence="6" id="KW-0443">Lipid metabolism</keyword>
<keyword evidence="2" id="KW-1003">Cell membrane</keyword>
<feature type="transmembrane region" description="Helical" evidence="6">
    <location>
        <begin position="304"/>
        <end position="330"/>
    </location>
</feature>
<evidence type="ECO:0000313" key="7">
    <source>
        <dbReference type="EMBL" id="MST87641.1"/>
    </source>
</evidence>
<dbReference type="RefSeq" id="WP_154549245.1">
    <property type="nucleotide sequence ID" value="NZ_VUMX01000026.1"/>
</dbReference>
<dbReference type="EC" id="2.3.2.3" evidence="6"/>
<evidence type="ECO:0000256" key="4">
    <source>
        <dbReference type="ARBA" id="ARBA00022989"/>
    </source>
</evidence>
<evidence type="ECO:0000256" key="5">
    <source>
        <dbReference type="ARBA" id="ARBA00023136"/>
    </source>
</evidence>
<comment type="subcellular location">
    <subcellularLocation>
        <location evidence="1 6">Cell membrane</location>
        <topology evidence="1 6">Multi-pass membrane protein</topology>
    </subcellularLocation>
</comment>
<accession>A0A6A8MFR4</accession>
<dbReference type="Proteomes" id="UP000438120">
    <property type="component" value="Unassembled WGS sequence"/>
</dbReference>
<keyword evidence="4 6" id="KW-1133">Transmembrane helix</keyword>
<dbReference type="Pfam" id="PF03706">
    <property type="entry name" value="LPG_synthase_TM"/>
    <property type="match status" value="1"/>
</dbReference>
<protein>
    <recommendedName>
        <fullName evidence="6">Phosphatidylglycerol lysyltransferase</fullName>
        <ecNumber evidence="6">2.3.2.3</ecNumber>
    </recommendedName>
    <alternativeName>
        <fullName evidence="6">Lysylphosphatidylglycerol synthase</fullName>
    </alternativeName>
</protein>
<organism evidence="7 8">
    <name type="scientific">Lactobacillus porci</name>
    <dbReference type="NCBI Taxonomy" id="2012477"/>
    <lineage>
        <taxon>Bacteria</taxon>
        <taxon>Bacillati</taxon>
        <taxon>Bacillota</taxon>
        <taxon>Bacilli</taxon>
        <taxon>Lactobacillales</taxon>
        <taxon>Lactobacillaceae</taxon>
        <taxon>Lactobacillus</taxon>
    </lineage>
</organism>
<keyword evidence="8" id="KW-1185">Reference proteome</keyword>
<evidence type="ECO:0000256" key="3">
    <source>
        <dbReference type="ARBA" id="ARBA00022692"/>
    </source>
</evidence>
<dbReference type="OrthoDB" id="9810654at2"/>